<dbReference type="Pfam" id="PF08039">
    <property type="entry name" value="Mit_proteolip"/>
    <property type="match status" value="1"/>
</dbReference>
<organism evidence="2 3">
    <name type="scientific">Leptobrachium leishanense</name>
    <name type="common">Leishan spiny toad</name>
    <dbReference type="NCBI Taxonomy" id="445787"/>
    <lineage>
        <taxon>Eukaryota</taxon>
        <taxon>Metazoa</taxon>
        <taxon>Chordata</taxon>
        <taxon>Craniata</taxon>
        <taxon>Vertebrata</taxon>
        <taxon>Euteleostomi</taxon>
        <taxon>Amphibia</taxon>
        <taxon>Batrachia</taxon>
        <taxon>Anura</taxon>
        <taxon>Pelobatoidea</taxon>
        <taxon>Megophryidae</taxon>
        <taxon>Leptobrachium</taxon>
    </lineage>
</organism>
<evidence type="ECO:0000256" key="1">
    <source>
        <dbReference type="SAM" id="Phobius"/>
    </source>
</evidence>
<dbReference type="AlphaFoldDB" id="A0A8C5Q3C7"/>
<dbReference type="Proteomes" id="UP000694569">
    <property type="component" value="Unplaced"/>
</dbReference>
<name>A0A8C5Q3C7_9ANUR</name>
<reference evidence="2" key="1">
    <citation type="submission" date="2025-08" db="UniProtKB">
        <authorList>
            <consortium name="Ensembl"/>
        </authorList>
    </citation>
    <scope>IDENTIFICATION</scope>
</reference>
<evidence type="ECO:0000313" key="3">
    <source>
        <dbReference type="Proteomes" id="UP000694569"/>
    </source>
</evidence>
<dbReference type="GO" id="GO:0005739">
    <property type="term" value="C:mitochondrion"/>
    <property type="evidence" value="ECO:0007669"/>
    <property type="project" value="InterPro"/>
</dbReference>
<reference evidence="2" key="2">
    <citation type="submission" date="2025-09" db="UniProtKB">
        <authorList>
            <consortium name="Ensembl"/>
        </authorList>
    </citation>
    <scope>IDENTIFICATION</scope>
</reference>
<keyword evidence="1" id="KW-0812">Transmembrane</keyword>
<dbReference type="PANTHER" id="PTHR15233:SF1">
    <property type="entry name" value="ATP SYNTHASE SUBUNIT ATP5MJ, MITOCHONDRIAL"/>
    <property type="match status" value="1"/>
</dbReference>
<keyword evidence="3" id="KW-1185">Reference proteome</keyword>
<evidence type="ECO:0000313" key="2">
    <source>
        <dbReference type="Ensembl" id="ENSLLEP00000032030.1"/>
    </source>
</evidence>
<feature type="transmembrane region" description="Helical" evidence="1">
    <location>
        <begin position="17"/>
        <end position="35"/>
    </location>
</feature>
<dbReference type="PANTHER" id="PTHR15233">
    <property type="entry name" value="MITOCHONDRIAL PROTEOLIPID"/>
    <property type="match status" value="1"/>
</dbReference>
<dbReference type="InterPro" id="IPR012574">
    <property type="entry name" value="ATP5MJ"/>
</dbReference>
<dbReference type="GeneTree" id="ENSGT01150000287034"/>
<accession>A0A8C5Q3C7</accession>
<keyword evidence="1" id="KW-0472">Membrane</keyword>
<keyword evidence="1" id="KW-1133">Transmembrane helix</keyword>
<dbReference type="OrthoDB" id="8767433at2759"/>
<protein>
    <submittedName>
        <fullName evidence="2">Uncharacterized protein</fullName>
    </submittedName>
</protein>
<proteinExistence type="predicted"/>
<sequence length="56" mass="6203">MSGKAISAWWTSMRPYAIAYKDLWVGVGIMGFLYYKLSYGGKDAPLHSLDNSASAR</sequence>
<dbReference type="Ensembl" id="ENSLLET00000033253.1">
    <property type="protein sequence ID" value="ENSLLEP00000032030.1"/>
    <property type="gene ID" value="ENSLLEG00000020297.1"/>
</dbReference>